<reference evidence="1" key="1">
    <citation type="submission" date="2019-08" db="EMBL/GenBank/DDBJ databases">
        <authorList>
            <person name="Kucharzyk K."/>
            <person name="Murdoch R.W."/>
            <person name="Higgins S."/>
            <person name="Loffler F."/>
        </authorList>
    </citation>
    <scope>NUCLEOTIDE SEQUENCE</scope>
</reference>
<comment type="caution">
    <text evidence="1">The sequence shown here is derived from an EMBL/GenBank/DDBJ whole genome shotgun (WGS) entry which is preliminary data.</text>
</comment>
<protein>
    <submittedName>
        <fullName evidence="1">Uncharacterized protein</fullName>
    </submittedName>
</protein>
<accession>A0A644W274</accession>
<dbReference type="AlphaFoldDB" id="A0A644W274"/>
<name>A0A644W274_9ZZZZ</name>
<gene>
    <name evidence="1" type="ORF">SDC9_44019</name>
</gene>
<dbReference type="EMBL" id="VSSQ01000575">
    <property type="protein sequence ID" value="MPL97824.1"/>
    <property type="molecule type" value="Genomic_DNA"/>
</dbReference>
<organism evidence="1">
    <name type="scientific">bioreactor metagenome</name>
    <dbReference type="NCBI Taxonomy" id="1076179"/>
    <lineage>
        <taxon>unclassified sequences</taxon>
        <taxon>metagenomes</taxon>
        <taxon>ecological metagenomes</taxon>
    </lineage>
</organism>
<evidence type="ECO:0000313" key="1">
    <source>
        <dbReference type="EMBL" id="MPL97824.1"/>
    </source>
</evidence>
<proteinExistence type="predicted"/>
<sequence length="47" mass="5488">MAKYPQRTIHDRKIKILAKMKRLMNGLNFQLPHATGRRGGAELRQIE</sequence>